<feature type="active site" description="Proton donor" evidence="13">
    <location>
        <position position="247"/>
    </location>
</feature>
<keyword evidence="7 19" id="KW-0378">Hydrolase</keyword>
<evidence type="ECO:0000313" key="20">
    <source>
        <dbReference type="Proteomes" id="UP000054007"/>
    </source>
</evidence>
<evidence type="ECO:0000256" key="13">
    <source>
        <dbReference type="PIRSR" id="PIRSR001024-1"/>
    </source>
</evidence>
<dbReference type="AlphaFoldDB" id="A0A0D7BEI6"/>
<evidence type="ECO:0000256" key="15">
    <source>
        <dbReference type="PIRSR" id="PIRSR001024-4"/>
    </source>
</evidence>
<dbReference type="GO" id="GO:0004556">
    <property type="term" value="F:alpha-amylase activity"/>
    <property type="evidence" value="ECO:0007669"/>
    <property type="project" value="UniProtKB-EC"/>
</dbReference>
<evidence type="ECO:0000256" key="14">
    <source>
        <dbReference type="PIRSR" id="PIRSR001024-2"/>
    </source>
</evidence>
<dbReference type="Proteomes" id="UP000054007">
    <property type="component" value="Unassembled WGS sequence"/>
</dbReference>
<evidence type="ECO:0000256" key="16">
    <source>
        <dbReference type="PIRSR" id="PIRSR001024-5"/>
    </source>
</evidence>
<dbReference type="PANTHER" id="PTHR10357:SF215">
    <property type="entry name" value="ALPHA-AMYLASE 1"/>
    <property type="match status" value="1"/>
</dbReference>
<dbReference type="OrthoDB" id="204980at2759"/>
<keyword evidence="10" id="KW-0325">Glycoprotein</keyword>
<evidence type="ECO:0000256" key="2">
    <source>
        <dbReference type="ARBA" id="ARBA00001913"/>
    </source>
</evidence>
<sequence>MTRLLWTLAVLPLAIQNALAATAEQWRGRSIYQIITDRFALAEGADLNACDPGDKTYCGGTWNSIRENLDYIQDAGFTAIWISPVNQNYDGPATDYGDPYHGYWMKDVTKLNDRFGDENDLHALVEEVHKRKMYIMVDIVVNNVMATSTNPDYSDYLFKDAAYYHPYCGIEWGNTQSEQNCWMGDSKVPLPDVDTSNPDVVSVYTRWIKDFVATYSIDGLRIDAAKHVNKDFWPQFCGAAGVFCIGEVFGDAAVEPVAQWQGADALDSVLNFPMYSALVSAFQIPGPNNVSMISSVLEESKAKFTDLTVLGNFLENQDLPRWSNLSVDPQAMYNAMTWTFMSDGIPIVYAGQEQYFHGAGDPYNREPLWPSNYANTTARQLISELNVVRNFLVSNDSDVDWVTAPTVIKTESDVGIAFEKGPVITVLTTIGSPGRNATNIVVQTDYPSETLFFEVTSGGFGDGRCIQWVVGSEGHLEVEYTKGGRPRVFVLGTVLENSHICHEEVSWAIVHEGLKSAAAPIQASLVAGAVGLFAAWMSIQY</sequence>
<evidence type="ECO:0000256" key="4">
    <source>
        <dbReference type="ARBA" id="ARBA00012595"/>
    </source>
</evidence>
<accession>A0A0D7BEI6</accession>
<feature type="signal peptide" evidence="17">
    <location>
        <begin position="1"/>
        <end position="20"/>
    </location>
</feature>
<dbReference type="InterPro" id="IPR013780">
    <property type="entry name" value="Glyco_hydro_b"/>
</dbReference>
<evidence type="ECO:0000256" key="11">
    <source>
        <dbReference type="ARBA" id="ARBA00023277"/>
    </source>
</evidence>
<evidence type="ECO:0000256" key="9">
    <source>
        <dbReference type="ARBA" id="ARBA00023157"/>
    </source>
</evidence>
<evidence type="ECO:0000256" key="10">
    <source>
        <dbReference type="ARBA" id="ARBA00023180"/>
    </source>
</evidence>
<evidence type="ECO:0000259" key="18">
    <source>
        <dbReference type="SMART" id="SM00642"/>
    </source>
</evidence>
<dbReference type="InterPro" id="IPR013777">
    <property type="entry name" value="A-amylase-like"/>
</dbReference>
<feature type="chain" id="PRO_5002316988" description="alpha-amylase" evidence="17">
    <location>
        <begin position="21"/>
        <end position="541"/>
    </location>
</feature>
<keyword evidence="8" id="KW-0106">Calcium</keyword>
<dbReference type="GO" id="GO:0005509">
    <property type="term" value="F:calcium ion binding"/>
    <property type="evidence" value="ECO:0007669"/>
    <property type="project" value="InterPro"/>
</dbReference>
<keyword evidence="20" id="KW-1185">Reference proteome</keyword>
<dbReference type="PANTHER" id="PTHR10357">
    <property type="entry name" value="ALPHA-AMYLASE FAMILY MEMBER"/>
    <property type="match status" value="1"/>
</dbReference>
<dbReference type="FunFam" id="3.20.20.80:FF:000120">
    <property type="entry name" value="Alpha-amylase A"/>
    <property type="match status" value="1"/>
</dbReference>
<feature type="binding site" evidence="16">
    <location>
        <position position="318"/>
    </location>
    <ligand>
        <name>substrate</name>
    </ligand>
</feature>
<dbReference type="Gene3D" id="3.20.20.80">
    <property type="entry name" value="Glycosidases"/>
    <property type="match status" value="1"/>
</dbReference>
<feature type="active site" description="Nucleophile" evidence="13">
    <location>
        <position position="223"/>
    </location>
</feature>
<evidence type="ECO:0000256" key="8">
    <source>
        <dbReference type="ARBA" id="ARBA00022837"/>
    </source>
</evidence>
<dbReference type="STRING" id="1314674.A0A0D7BEI6"/>
<gene>
    <name evidence="19" type="ORF">CYLTODRAFT_422041</name>
</gene>
<feature type="site" description="Transition state stabilizer" evidence="14">
    <location>
        <position position="318"/>
    </location>
</feature>
<feature type="disulfide bond" evidence="15">
    <location>
        <begin position="168"/>
        <end position="181"/>
    </location>
</feature>
<evidence type="ECO:0000256" key="7">
    <source>
        <dbReference type="ARBA" id="ARBA00022801"/>
    </source>
</evidence>
<keyword evidence="5" id="KW-0479">Metal-binding</keyword>
<dbReference type="EMBL" id="KN880512">
    <property type="protein sequence ID" value="KIY68006.1"/>
    <property type="molecule type" value="Genomic_DNA"/>
</dbReference>
<feature type="binding site" evidence="16">
    <location>
        <position position="365"/>
    </location>
    <ligand>
        <name>substrate</name>
    </ligand>
</feature>
<evidence type="ECO:0000313" key="19">
    <source>
        <dbReference type="EMBL" id="KIY68006.1"/>
    </source>
</evidence>
<feature type="disulfide bond" evidence="15">
    <location>
        <begin position="50"/>
        <end position="58"/>
    </location>
</feature>
<dbReference type="SUPFAM" id="SSF51445">
    <property type="entry name" value="(Trans)glycosidases"/>
    <property type="match status" value="1"/>
</dbReference>
<evidence type="ECO:0000256" key="12">
    <source>
        <dbReference type="ARBA" id="ARBA00023295"/>
    </source>
</evidence>
<organism evidence="19 20">
    <name type="scientific">Cylindrobasidium torrendii FP15055 ss-10</name>
    <dbReference type="NCBI Taxonomy" id="1314674"/>
    <lineage>
        <taxon>Eukaryota</taxon>
        <taxon>Fungi</taxon>
        <taxon>Dikarya</taxon>
        <taxon>Basidiomycota</taxon>
        <taxon>Agaricomycotina</taxon>
        <taxon>Agaricomycetes</taxon>
        <taxon>Agaricomycetidae</taxon>
        <taxon>Agaricales</taxon>
        <taxon>Marasmiineae</taxon>
        <taxon>Physalacriaceae</taxon>
        <taxon>Cylindrobasidium</taxon>
    </lineage>
</organism>
<keyword evidence="9 15" id="KW-1015">Disulfide bond</keyword>
<dbReference type="PIRSF" id="PIRSF001024">
    <property type="entry name" value="Alph-amyl_fung"/>
    <property type="match status" value="1"/>
</dbReference>
<feature type="disulfide bond" evidence="15">
    <location>
        <begin position="465"/>
        <end position="501"/>
    </location>
</feature>
<feature type="domain" description="Glycosyl hydrolase family 13 catalytic" evidence="18">
    <location>
        <begin position="33"/>
        <end position="389"/>
    </location>
</feature>
<reference evidence="19 20" key="1">
    <citation type="journal article" date="2015" name="Fungal Genet. Biol.">
        <title>Evolution of novel wood decay mechanisms in Agaricales revealed by the genome sequences of Fistulina hepatica and Cylindrobasidium torrendii.</title>
        <authorList>
            <person name="Floudas D."/>
            <person name="Held B.W."/>
            <person name="Riley R."/>
            <person name="Nagy L.G."/>
            <person name="Koehler G."/>
            <person name="Ransdell A.S."/>
            <person name="Younus H."/>
            <person name="Chow J."/>
            <person name="Chiniquy J."/>
            <person name="Lipzen A."/>
            <person name="Tritt A."/>
            <person name="Sun H."/>
            <person name="Haridas S."/>
            <person name="LaButti K."/>
            <person name="Ohm R.A."/>
            <person name="Kues U."/>
            <person name="Blanchette R.A."/>
            <person name="Grigoriev I.V."/>
            <person name="Minto R.E."/>
            <person name="Hibbett D.S."/>
        </authorList>
    </citation>
    <scope>NUCLEOTIDE SEQUENCE [LARGE SCALE GENOMIC DNA]</scope>
    <source>
        <strain evidence="19 20">FP15055 ss-10</strain>
    </source>
</reference>
<comment type="similarity">
    <text evidence="3">Belongs to the glycosyl hydrolase 13 family.</text>
</comment>
<feature type="binding site" evidence="16">
    <location>
        <position position="104"/>
    </location>
    <ligand>
        <name>substrate</name>
    </ligand>
</feature>
<dbReference type="SMART" id="SM00642">
    <property type="entry name" value="Aamy"/>
    <property type="match status" value="1"/>
</dbReference>
<dbReference type="Pfam" id="PF00128">
    <property type="entry name" value="Alpha-amylase"/>
    <property type="match status" value="1"/>
</dbReference>
<evidence type="ECO:0000256" key="1">
    <source>
        <dbReference type="ARBA" id="ARBA00000548"/>
    </source>
</evidence>
<comment type="catalytic activity">
    <reaction evidence="1">
        <text>Endohydrolysis of (1-&gt;4)-alpha-D-glucosidic linkages in polysaccharides containing three or more (1-&gt;4)-alpha-linked D-glucose units.</text>
        <dbReference type="EC" id="3.2.1.1"/>
    </reaction>
</comment>
<dbReference type="GO" id="GO:0016052">
    <property type="term" value="P:carbohydrate catabolic process"/>
    <property type="evidence" value="ECO:0007669"/>
    <property type="project" value="InterPro"/>
</dbReference>
<evidence type="ECO:0000256" key="6">
    <source>
        <dbReference type="ARBA" id="ARBA00022729"/>
    </source>
</evidence>
<dbReference type="SUPFAM" id="SSF51011">
    <property type="entry name" value="Glycosyl hydrolase domain"/>
    <property type="match status" value="1"/>
</dbReference>
<evidence type="ECO:0000256" key="3">
    <source>
        <dbReference type="ARBA" id="ARBA00008061"/>
    </source>
</evidence>
<dbReference type="InterPro" id="IPR015340">
    <property type="entry name" value="A_amylase_C_dom"/>
</dbReference>
<dbReference type="EC" id="3.2.1.1" evidence="4"/>
<name>A0A0D7BEI6_9AGAR</name>
<dbReference type="Pfam" id="PF09260">
    <property type="entry name" value="A_amylase_dom_C"/>
    <property type="match status" value="1"/>
</dbReference>
<keyword evidence="11" id="KW-0119">Carbohydrate metabolism</keyword>
<dbReference type="Gene3D" id="2.60.40.1180">
    <property type="entry name" value="Golgi alpha-mannosidase II"/>
    <property type="match status" value="1"/>
</dbReference>
<dbReference type="CDD" id="cd11319">
    <property type="entry name" value="AmyAc_euk_AmyA"/>
    <property type="match status" value="1"/>
</dbReference>
<keyword evidence="6 17" id="KW-0732">Signal</keyword>
<comment type="cofactor">
    <cofactor evidence="2">
        <name>Ca(2+)</name>
        <dbReference type="ChEBI" id="CHEBI:29108"/>
    </cofactor>
</comment>
<feature type="binding site" evidence="16">
    <location>
        <position position="221"/>
    </location>
    <ligand>
        <name>substrate</name>
    </ligand>
</feature>
<dbReference type="InterPro" id="IPR017853">
    <property type="entry name" value="GH"/>
</dbReference>
<evidence type="ECO:0000256" key="5">
    <source>
        <dbReference type="ARBA" id="ARBA00022723"/>
    </source>
</evidence>
<evidence type="ECO:0000256" key="17">
    <source>
        <dbReference type="SAM" id="SignalP"/>
    </source>
</evidence>
<proteinExistence type="inferred from homology"/>
<keyword evidence="12" id="KW-0326">Glycosidase</keyword>
<dbReference type="InterPro" id="IPR006047">
    <property type="entry name" value="GH13_cat_dom"/>
</dbReference>
<protein>
    <recommendedName>
        <fullName evidence="4">alpha-amylase</fullName>
        <ecNumber evidence="4">3.2.1.1</ecNumber>
    </recommendedName>
</protein>